<protein>
    <submittedName>
        <fullName evidence="2">Uncharacterized protein</fullName>
    </submittedName>
</protein>
<feature type="region of interest" description="Disordered" evidence="1">
    <location>
        <begin position="1"/>
        <end position="22"/>
    </location>
</feature>
<dbReference type="Proteomes" id="UP000476176">
    <property type="component" value="Unassembled WGS sequence"/>
</dbReference>
<comment type="caution">
    <text evidence="2">The sequence shown here is derived from an EMBL/GenBank/DDBJ whole genome shotgun (WGS) entry which is preliminary data.</text>
</comment>
<name>A0A6G0NZ04_9STRA</name>
<organism evidence="2 3">
    <name type="scientific">Phytophthora fragariae</name>
    <dbReference type="NCBI Taxonomy" id="53985"/>
    <lineage>
        <taxon>Eukaryota</taxon>
        <taxon>Sar</taxon>
        <taxon>Stramenopiles</taxon>
        <taxon>Oomycota</taxon>
        <taxon>Peronosporomycetes</taxon>
        <taxon>Peronosporales</taxon>
        <taxon>Peronosporaceae</taxon>
        <taxon>Phytophthora</taxon>
    </lineage>
</organism>
<gene>
    <name evidence="2" type="ORF">PF004_g11101</name>
</gene>
<dbReference type="EMBL" id="QXGC01000597">
    <property type="protein sequence ID" value="KAE9228324.1"/>
    <property type="molecule type" value="Genomic_DNA"/>
</dbReference>
<accession>A0A6G0NZ04</accession>
<feature type="compositionally biased region" description="Basic and acidic residues" evidence="1">
    <location>
        <begin position="1"/>
        <end position="20"/>
    </location>
</feature>
<evidence type="ECO:0000313" key="2">
    <source>
        <dbReference type="EMBL" id="KAE9228324.1"/>
    </source>
</evidence>
<evidence type="ECO:0000313" key="3">
    <source>
        <dbReference type="Proteomes" id="UP000476176"/>
    </source>
</evidence>
<sequence>MADDQKMDAALEQGDQRADPALDEMLLDQGLNSHRSAPELDADLVLDDASCART</sequence>
<dbReference type="AlphaFoldDB" id="A0A6G0NZ04"/>
<reference evidence="2 3" key="1">
    <citation type="submission" date="2018-09" db="EMBL/GenBank/DDBJ databases">
        <title>Genomic investigation of the strawberry pathogen Phytophthora fragariae indicates pathogenicity is determined by transcriptional variation in three key races.</title>
        <authorList>
            <person name="Adams T.M."/>
            <person name="Armitage A.D."/>
            <person name="Sobczyk M.K."/>
            <person name="Bates H.J."/>
            <person name="Dunwell J.M."/>
            <person name="Nellist C.F."/>
            <person name="Harrison R.J."/>
        </authorList>
    </citation>
    <scope>NUCLEOTIDE SEQUENCE [LARGE SCALE GENOMIC DNA]</scope>
    <source>
        <strain evidence="2 3">BC-23</strain>
    </source>
</reference>
<proteinExistence type="predicted"/>
<evidence type="ECO:0000256" key="1">
    <source>
        <dbReference type="SAM" id="MobiDB-lite"/>
    </source>
</evidence>